<name>A0ABR2V4Y5_9PEZI</name>
<dbReference type="InterPro" id="IPR011990">
    <property type="entry name" value="TPR-like_helical_dom_sf"/>
</dbReference>
<protein>
    <recommendedName>
        <fullName evidence="3">Pentatricopeptide repeat protein</fullName>
    </recommendedName>
</protein>
<gene>
    <name evidence="1" type="ORF">SUNI508_05608</name>
</gene>
<dbReference type="Proteomes" id="UP001408356">
    <property type="component" value="Unassembled WGS sequence"/>
</dbReference>
<comment type="caution">
    <text evidence="1">The sequence shown here is derived from an EMBL/GenBank/DDBJ whole genome shotgun (WGS) entry which is preliminary data.</text>
</comment>
<dbReference type="PANTHER" id="PTHR47938">
    <property type="entry name" value="RESPIRATORY COMPLEX I CHAPERONE (CIA84), PUTATIVE (AFU_ORTHOLOGUE AFUA_2G06020)-RELATED"/>
    <property type="match status" value="1"/>
</dbReference>
<proteinExistence type="predicted"/>
<reference evidence="1 2" key="1">
    <citation type="journal article" date="2024" name="J. Plant Pathol.">
        <title>Sequence and assembly of the genome of Seiridium unicorne, isolate CBS 538.82, causal agent of cypress canker disease.</title>
        <authorList>
            <person name="Scali E."/>
            <person name="Rocca G.D."/>
            <person name="Danti R."/>
            <person name="Garbelotto M."/>
            <person name="Barberini S."/>
            <person name="Baroncelli R."/>
            <person name="Emiliani G."/>
        </authorList>
    </citation>
    <scope>NUCLEOTIDE SEQUENCE [LARGE SCALE GENOMIC DNA]</scope>
    <source>
        <strain evidence="1 2">BM-138-508</strain>
    </source>
</reference>
<dbReference type="InterPro" id="IPR002885">
    <property type="entry name" value="PPR_rpt"/>
</dbReference>
<dbReference type="Pfam" id="PF01535">
    <property type="entry name" value="PPR"/>
    <property type="match status" value="1"/>
</dbReference>
<dbReference type="PANTHER" id="PTHR47938:SF35">
    <property type="entry name" value="PENTATRICOPEPTIDE REPEAT-CONTAINING PROTEIN 4, MITOCHONDRIAL-RELATED"/>
    <property type="match status" value="1"/>
</dbReference>
<dbReference type="Gene3D" id="1.25.40.10">
    <property type="entry name" value="Tetratricopeptide repeat domain"/>
    <property type="match status" value="2"/>
</dbReference>
<evidence type="ECO:0000313" key="2">
    <source>
        <dbReference type="Proteomes" id="UP001408356"/>
    </source>
</evidence>
<keyword evidence="2" id="KW-1185">Reference proteome</keyword>
<dbReference type="EMBL" id="JARVKF010000168">
    <property type="protein sequence ID" value="KAK9421678.1"/>
    <property type="molecule type" value="Genomic_DNA"/>
</dbReference>
<evidence type="ECO:0000313" key="1">
    <source>
        <dbReference type="EMBL" id="KAK9421678.1"/>
    </source>
</evidence>
<accession>A0ABR2V4Y5</accession>
<sequence>MPPKTALIERRSKDYICRSCLLGLRRQPSAHPPWSIRQASQTAAAARPAAPHRNKVQRVDDAERLKTLKKLGLLRRTEEEEEEEVTVNYFQEEGGKLRRLSNVDEFNEALNDPGGQMESDLEALEKDAKKVKDYYDLLVKAEIETQTSNPDVIRSEVKKLLESETPLSTTALDALNDLSQVLESEPNGPIRIGTRTLGIKEWAPHQSKKIVRLNNNLQLAARQLDRGKLDKQGFQVWKYYYGVRRDLSTRWNVVPKAVWALLWDIFAIESPKNPNRWHHVHVLAKDMTEAGVELSPKQQLLAIEATFLEGWHKEAVDNHKRNASTLGADPETFLDFWQLGFRMYCHTGDLERAERLLDVIVESNYEHDTRFMLPLVRAYAQQPDSVEKAYDLYHFIRTKLGDAMTIEDYDVIISYFLAARQSEKALWVFVEMMTSGRIQLRDSNKLPPSVANEFFVGKWLKRLMLVGDYEGAYNALLHMKDQGVMPRPLVLNVLIGSWLRTGVAANVQRAEDIAWTMINSRLQFVKLRSELRVRAQPAVQMKYHQSGVGWPKATLETFSLLAENYKDRGVLAKTEELWDAFKKAEVGPDGFFMNQLLFSLLRNGRGKEVHNLYRAMTQQFKHNNLRPDSKTFLALWQALPPNRLQHWKPEEVSEHVRASRSLFAEMVSFASSLQADKKTVTFQLARTIMHTFRRLEDPISMLVAYRALRLVFNLQDPGSMLLEMIVGTTDIEKASGNRKMRNKIITATEHTEHFLSQRQQEMVAAGQLGKDEEMPPDVRSAEMADFLEMHLEAGLQKMANSEELFKQAASEMGVYDPDADDVD</sequence>
<organism evidence="1 2">
    <name type="scientific">Seiridium unicorne</name>
    <dbReference type="NCBI Taxonomy" id="138068"/>
    <lineage>
        <taxon>Eukaryota</taxon>
        <taxon>Fungi</taxon>
        <taxon>Dikarya</taxon>
        <taxon>Ascomycota</taxon>
        <taxon>Pezizomycotina</taxon>
        <taxon>Sordariomycetes</taxon>
        <taxon>Xylariomycetidae</taxon>
        <taxon>Amphisphaeriales</taxon>
        <taxon>Sporocadaceae</taxon>
        <taxon>Seiridium</taxon>
    </lineage>
</organism>
<evidence type="ECO:0008006" key="3">
    <source>
        <dbReference type="Google" id="ProtNLM"/>
    </source>
</evidence>